<evidence type="ECO:0000313" key="2">
    <source>
        <dbReference type="EMBL" id="CAD8725257.1"/>
    </source>
</evidence>
<organism evidence="2">
    <name type="scientific">Erythrolobus madagascarensis</name>
    <dbReference type="NCBI Taxonomy" id="708628"/>
    <lineage>
        <taxon>Eukaryota</taxon>
        <taxon>Rhodophyta</taxon>
        <taxon>Bangiophyceae</taxon>
        <taxon>Porphyridiales</taxon>
        <taxon>Porphyridiaceae</taxon>
        <taxon>Erythrolobus</taxon>
    </lineage>
</organism>
<sequence length="151" mass="16935">MFAVSTAMTQEVDFLGAKVEKRREAYSEASRRTANKMGSTAGFKLRRVSLPRLPLEGMQMSACPEVSPRPVSLSRSNLRGLLSDSEHEPISARMSEGTEESRMTCYVRLRPPLSTTTSRLCRRNLSIIIEAPEDENSVRISSSQRQDLDKK</sequence>
<dbReference type="EMBL" id="HBFE01001995">
    <property type="protein sequence ID" value="CAD8725257.1"/>
    <property type="molecule type" value="Transcribed_RNA"/>
</dbReference>
<feature type="region of interest" description="Disordered" evidence="1">
    <location>
        <begin position="132"/>
        <end position="151"/>
    </location>
</feature>
<feature type="region of interest" description="Disordered" evidence="1">
    <location>
        <begin position="80"/>
        <end position="102"/>
    </location>
</feature>
<protein>
    <submittedName>
        <fullName evidence="2">Uncharacterized protein</fullName>
    </submittedName>
</protein>
<name>A0A7S0T4T2_9RHOD</name>
<reference evidence="2" key="1">
    <citation type="submission" date="2021-01" db="EMBL/GenBank/DDBJ databases">
        <authorList>
            <person name="Corre E."/>
            <person name="Pelletier E."/>
            <person name="Niang G."/>
            <person name="Scheremetjew M."/>
            <person name="Finn R."/>
            <person name="Kale V."/>
            <person name="Holt S."/>
            <person name="Cochrane G."/>
            <person name="Meng A."/>
            <person name="Brown T."/>
            <person name="Cohen L."/>
        </authorList>
    </citation>
    <scope>NUCLEOTIDE SEQUENCE</scope>
    <source>
        <strain evidence="2">CCMP3276</strain>
    </source>
</reference>
<accession>A0A7S0T4T2</accession>
<evidence type="ECO:0000256" key="1">
    <source>
        <dbReference type="SAM" id="MobiDB-lite"/>
    </source>
</evidence>
<dbReference type="AlphaFoldDB" id="A0A7S0T4T2"/>
<proteinExistence type="predicted"/>
<gene>
    <name evidence="2" type="ORF">EMAD1354_LOCUS1337</name>
</gene>